<dbReference type="Pfam" id="PF00561">
    <property type="entry name" value="Abhydrolase_1"/>
    <property type="match status" value="1"/>
</dbReference>
<dbReference type="PANTHER" id="PTHR46438:SF11">
    <property type="entry name" value="LIPASE-RELATED"/>
    <property type="match status" value="1"/>
</dbReference>
<evidence type="ECO:0000313" key="2">
    <source>
        <dbReference type="EMBL" id="AEF86630.1"/>
    </source>
</evidence>
<sequence length="257" mass="29243">MDVKGIGVHYFNQGQGDTVLFLHGWGSEFGSFKQFLDNIAPYYRVCALDLPGFGETGEPPEGWSVDDYADFVLAFMEQLDIEKAILIGHSFGGRIIIKLASRKVLPIKIEKIILIDSAGIRRKRTAKQKIKQCFYKAVKQLISLEYLRRKFPEALDQWRRKNSSPDYLNASPRMRECFVKVINEDLTPLLPQISYPTLIIWGDADLETPLEDGKTMERLIPDAGLVTLKNAGHYSFLDQSFTFSRVLDSFLNITRAS</sequence>
<dbReference type="eggNOG" id="COG2267">
    <property type="taxonomic scope" value="Bacteria"/>
</dbReference>
<name>F5YN16_TREPZ</name>
<dbReference type="RefSeq" id="WP_015709639.1">
    <property type="nucleotide sequence ID" value="NC_015578.1"/>
</dbReference>
<dbReference type="InterPro" id="IPR000073">
    <property type="entry name" value="AB_hydrolase_1"/>
</dbReference>
<accession>F5YN16</accession>
<dbReference type="PANTHER" id="PTHR46438">
    <property type="entry name" value="ALPHA/BETA-HYDROLASES SUPERFAMILY PROTEIN"/>
    <property type="match status" value="1"/>
</dbReference>
<evidence type="ECO:0000259" key="1">
    <source>
        <dbReference type="Pfam" id="PF00561"/>
    </source>
</evidence>
<dbReference type="KEGG" id="tpi:TREPR_0369"/>
<protein>
    <submittedName>
        <fullName evidence="2">Alpha/beta hydrolase family protein</fullName>
    </submittedName>
</protein>
<dbReference type="Gene3D" id="3.40.50.1820">
    <property type="entry name" value="alpha/beta hydrolase"/>
    <property type="match status" value="1"/>
</dbReference>
<gene>
    <name evidence="2" type="ordered locus">TREPR_0369</name>
</gene>
<dbReference type="SUPFAM" id="SSF53474">
    <property type="entry name" value="alpha/beta-Hydrolases"/>
    <property type="match status" value="1"/>
</dbReference>
<dbReference type="OrthoDB" id="1376138at2"/>
<organism evidence="2 3">
    <name type="scientific">Treponema primitia (strain ATCC BAA-887 / DSM 12427 / ZAS-2)</name>
    <dbReference type="NCBI Taxonomy" id="545694"/>
    <lineage>
        <taxon>Bacteria</taxon>
        <taxon>Pseudomonadati</taxon>
        <taxon>Spirochaetota</taxon>
        <taxon>Spirochaetia</taxon>
        <taxon>Spirochaetales</taxon>
        <taxon>Treponemataceae</taxon>
        <taxon>Treponema</taxon>
    </lineage>
</organism>
<feature type="domain" description="AB hydrolase-1" evidence="1">
    <location>
        <begin position="18"/>
        <end position="238"/>
    </location>
</feature>
<proteinExistence type="predicted"/>
<reference evidence="3" key="1">
    <citation type="submission" date="2009-12" db="EMBL/GenBank/DDBJ databases">
        <title>Complete sequence of Treponema primitia strain ZAS-2.</title>
        <authorList>
            <person name="Tetu S.G."/>
            <person name="Matson E."/>
            <person name="Ren Q."/>
            <person name="Seshadri R."/>
            <person name="Elbourne L."/>
            <person name="Hassan K.A."/>
            <person name="Durkin A."/>
            <person name="Radune D."/>
            <person name="Mohamoud Y."/>
            <person name="Shay R."/>
            <person name="Jin S."/>
            <person name="Zhang X."/>
            <person name="Lucey K."/>
            <person name="Ballor N.R."/>
            <person name="Ottesen E."/>
            <person name="Rosenthal R."/>
            <person name="Allen A."/>
            <person name="Leadbetter J.R."/>
            <person name="Paulsen I.T."/>
        </authorList>
    </citation>
    <scope>NUCLEOTIDE SEQUENCE [LARGE SCALE GENOMIC DNA]</scope>
    <source>
        <strain evidence="3">ATCC BAA-887 / DSM 12427 / ZAS-2</strain>
    </source>
</reference>
<dbReference type="InterPro" id="IPR029058">
    <property type="entry name" value="AB_hydrolase_fold"/>
</dbReference>
<dbReference type="EMBL" id="CP001843">
    <property type="protein sequence ID" value="AEF86630.1"/>
    <property type="molecule type" value="Genomic_DNA"/>
</dbReference>
<reference evidence="2 3" key="2">
    <citation type="journal article" date="2011" name="ISME J.">
        <title>RNA-seq reveals cooperative metabolic interactions between two termite-gut spirochete species in co-culture.</title>
        <authorList>
            <person name="Rosenthal A.Z."/>
            <person name="Matson E.G."/>
            <person name="Eldar A."/>
            <person name="Leadbetter J.R."/>
        </authorList>
    </citation>
    <scope>NUCLEOTIDE SEQUENCE [LARGE SCALE GENOMIC DNA]</scope>
    <source>
        <strain evidence="3">ATCC BAA-887 / DSM 12427 / ZAS-2</strain>
    </source>
</reference>
<dbReference type="AlphaFoldDB" id="F5YN16"/>
<dbReference type="Proteomes" id="UP000009223">
    <property type="component" value="Chromosome"/>
</dbReference>
<dbReference type="HOGENOM" id="CLU_020336_13_2_12"/>
<dbReference type="PRINTS" id="PR00111">
    <property type="entry name" value="ABHYDROLASE"/>
</dbReference>
<evidence type="ECO:0000313" key="3">
    <source>
        <dbReference type="Proteomes" id="UP000009223"/>
    </source>
</evidence>
<dbReference type="GO" id="GO:0016787">
    <property type="term" value="F:hydrolase activity"/>
    <property type="evidence" value="ECO:0007669"/>
    <property type="project" value="UniProtKB-KW"/>
</dbReference>
<dbReference type="STRING" id="545694.TREPR_0369"/>
<keyword evidence="3" id="KW-1185">Reference proteome</keyword>
<keyword evidence="2" id="KW-0378">Hydrolase</keyword>